<protein>
    <submittedName>
        <fullName evidence="4">TetR/AcrR family transcriptional regulator</fullName>
    </submittedName>
</protein>
<dbReference type="SUPFAM" id="SSF46689">
    <property type="entry name" value="Homeodomain-like"/>
    <property type="match status" value="1"/>
</dbReference>
<evidence type="ECO:0000259" key="3">
    <source>
        <dbReference type="PROSITE" id="PS50977"/>
    </source>
</evidence>
<keyword evidence="5" id="KW-1185">Reference proteome</keyword>
<proteinExistence type="predicted"/>
<dbReference type="EMBL" id="JBIAQY010000032">
    <property type="protein sequence ID" value="MFF3574867.1"/>
    <property type="molecule type" value="Genomic_DNA"/>
</dbReference>
<dbReference type="Gene3D" id="1.10.357.10">
    <property type="entry name" value="Tetracycline Repressor, domain 2"/>
    <property type="match status" value="1"/>
</dbReference>
<organism evidence="4 5">
    <name type="scientific">Nocardia jiangxiensis</name>
    <dbReference type="NCBI Taxonomy" id="282685"/>
    <lineage>
        <taxon>Bacteria</taxon>
        <taxon>Bacillati</taxon>
        <taxon>Actinomycetota</taxon>
        <taxon>Actinomycetes</taxon>
        <taxon>Mycobacteriales</taxon>
        <taxon>Nocardiaceae</taxon>
        <taxon>Nocardia</taxon>
    </lineage>
</organism>
<dbReference type="InterPro" id="IPR041583">
    <property type="entry name" value="TetR_C_31"/>
</dbReference>
<evidence type="ECO:0000256" key="1">
    <source>
        <dbReference type="ARBA" id="ARBA00023125"/>
    </source>
</evidence>
<dbReference type="InterPro" id="IPR009057">
    <property type="entry name" value="Homeodomain-like_sf"/>
</dbReference>
<evidence type="ECO:0000313" key="4">
    <source>
        <dbReference type="EMBL" id="MFF3574867.1"/>
    </source>
</evidence>
<dbReference type="Proteomes" id="UP001601992">
    <property type="component" value="Unassembled WGS sequence"/>
</dbReference>
<dbReference type="Pfam" id="PF17940">
    <property type="entry name" value="TetR_C_31"/>
    <property type="match status" value="1"/>
</dbReference>
<feature type="domain" description="HTH tetR-type" evidence="3">
    <location>
        <begin position="5"/>
        <end position="65"/>
    </location>
</feature>
<dbReference type="Pfam" id="PF00440">
    <property type="entry name" value="TetR_N"/>
    <property type="match status" value="1"/>
</dbReference>
<reference evidence="4 5" key="1">
    <citation type="submission" date="2024-10" db="EMBL/GenBank/DDBJ databases">
        <title>The Natural Products Discovery Center: Release of the First 8490 Sequenced Strains for Exploring Actinobacteria Biosynthetic Diversity.</title>
        <authorList>
            <person name="Kalkreuter E."/>
            <person name="Kautsar S.A."/>
            <person name="Yang D."/>
            <person name="Bader C.D."/>
            <person name="Teijaro C.N."/>
            <person name="Fluegel L."/>
            <person name="Davis C.M."/>
            <person name="Simpson J.R."/>
            <person name="Lauterbach L."/>
            <person name="Steele A.D."/>
            <person name="Gui C."/>
            <person name="Meng S."/>
            <person name="Li G."/>
            <person name="Viehrig K."/>
            <person name="Ye F."/>
            <person name="Su P."/>
            <person name="Kiefer A.F."/>
            <person name="Nichols A."/>
            <person name="Cepeda A.J."/>
            <person name="Yan W."/>
            <person name="Fan B."/>
            <person name="Jiang Y."/>
            <person name="Adhikari A."/>
            <person name="Zheng C.-J."/>
            <person name="Schuster L."/>
            <person name="Cowan T.M."/>
            <person name="Smanski M.J."/>
            <person name="Chevrette M.G."/>
            <person name="De Carvalho L.P.S."/>
            <person name="Shen B."/>
        </authorList>
    </citation>
    <scope>NUCLEOTIDE SEQUENCE [LARGE SCALE GENOMIC DNA]</scope>
    <source>
        <strain evidence="4 5">NPDC002593</strain>
    </source>
</reference>
<name>A0ABW6SEW7_9NOCA</name>
<evidence type="ECO:0000313" key="5">
    <source>
        <dbReference type="Proteomes" id="UP001601992"/>
    </source>
</evidence>
<comment type="caution">
    <text evidence="4">The sequence shown here is derived from an EMBL/GenBank/DDBJ whole genome shotgun (WGS) entry which is preliminary data.</text>
</comment>
<dbReference type="PROSITE" id="PS50977">
    <property type="entry name" value="HTH_TETR_2"/>
    <property type="match status" value="1"/>
</dbReference>
<dbReference type="RefSeq" id="WP_040830130.1">
    <property type="nucleotide sequence ID" value="NZ_JBIAQY010000032.1"/>
</dbReference>
<dbReference type="InterPro" id="IPR001647">
    <property type="entry name" value="HTH_TetR"/>
</dbReference>
<keyword evidence="1 2" id="KW-0238">DNA-binding</keyword>
<gene>
    <name evidence="4" type="ORF">ACFYXQ_44700</name>
</gene>
<sequence length="196" mass="21887">MRQNPARRAALLDGAIEVLAREGARGLTQRAVDKEIAVPIGTTSNYFRNRDDLLVQAGTRVYERLRPAEDALTATFDQARDAASYGTMLRESIRRVVAFPSGHLALLELRLEATRRPELRTLLTERVRADIDENVTRHEAAGLPGGVTAVLLMYLAMNWLVVEQLTLPDVFTDAERDELVTQAVERIVTPFFTATK</sequence>
<feature type="DNA-binding region" description="H-T-H motif" evidence="2">
    <location>
        <begin position="28"/>
        <end position="47"/>
    </location>
</feature>
<evidence type="ECO:0000256" key="2">
    <source>
        <dbReference type="PROSITE-ProRule" id="PRU00335"/>
    </source>
</evidence>
<accession>A0ABW6SEW7</accession>